<keyword evidence="2 5" id="KW-0812">Transmembrane</keyword>
<evidence type="ECO:0000256" key="5">
    <source>
        <dbReference type="SAM" id="Phobius"/>
    </source>
</evidence>
<feature type="domain" description="GtrA/DPMS transmembrane" evidence="6">
    <location>
        <begin position="11"/>
        <end position="82"/>
    </location>
</feature>
<gene>
    <name evidence="7" type="ORF">C435_16805</name>
</gene>
<dbReference type="GO" id="GO:0000271">
    <property type="term" value="P:polysaccharide biosynthetic process"/>
    <property type="evidence" value="ECO:0007669"/>
    <property type="project" value="InterPro"/>
</dbReference>
<evidence type="ECO:0000259" key="6">
    <source>
        <dbReference type="Pfam" id="PF04138"/>
    </source>
</evidence>
<dbReference type="AlphaFoldDB" id="M0JZG7"/>
<evidence type="ECO:0000256" key="2">
    <source>
        <dbReference type="ARBA" id="ARBA00022692"/>
    </source>
</evidence>
<dbReference type="EMBL" id="AOLS01000097">
    <property type="protein sequence ID" value="EMA12975.1"/>
    <property type="molecule type" value="Genomic_DNA"/>
</dbReference>
<dbReference type="InterPro" id="IPR007267">
    <property type="entry name" value="GtrA_DPMS_TM"/>
</dbReference>
<comment type="caution">
    <text evidence="7">The sequence shown here is derived from an EMBL/GenBank/DDBJ whole genome shotgun (WGS) entry which is preliminary data.</text>
</comment>
<dbReference type="PATRIC" id="fig|662475.6.peg.3278"/>
<keyword evidence="8" id="KW-1185">Reference proteome</keyword>
<evidence type="ECO:0000313" key="7">
    <source>
        <dbReference type="EMBL" id="EMA12975.1"/>
    </source>
</evidence>
<dbReference type="Proteomes" id="UP000011687">
    <property type="component" value="Unassembled WGS sequence"/>
</dbReference>
<name>M0JZG7_9EURY</name>
<evidence type="ECO:0000256" key="3">
    <source>
        <dbReference type="ARBA" id="ARBA00022989"/>
    </source>
</evidence>
<keyword evidence="3 5" id="KW-1133">Transmembrane helix</keyword>
<comment type="subcellular location">
    <subcellularLocation>
        <location evidence="1">Membrane</location>
        <topology evidence="1">Multi-pass membrane protein</topology>
    </subcellularLocation>
</comment>
<sequence length="85" mass="9491">MVLLLAKDGCAWTFRGSRNTGWDEYLTGLFKTNVVRGTAIPIQVGVLFVLVRWASIPYLVGNGVGIVISGIYRYVLDARWTWGNK</sequence>
<organism evidence="7 8">
    <name type="scientific">Haloarcula marismortui ATCC 33799</name>
    <dbReference type="NCBI Taxonomy" id="662475"/>
    <lineage>
        <taxon>Archaea</taxon>
        <taxon>Methanobacteriati</taxon>
        <taxon>Methanobacteriota</taxon>
        <taxon>Stenosarchaea group</taxon>
        <taxon>Halobacteria</taxon>
        <taxon>Halobacteriales</taxon>
        <taxon>Haloarculaceae</taxon>
        <taxon>Haloarcula</taxon>
    </lineage>
</organism>
<keyword evidence="4 5" id="KW-0472">Membrane</keyword>
<protein>
    <submittedName>
        <fullName evidence="7">GtrA family protein</fullName>
    </submittedName>
</protein>
<dbReference type="Pfam" id="PF04138">
    <property type="entry name" value="GtrA_DPMS_TM"/>
    <property type="match status" value="1"/>
</dbReference>
<proteinExistence type="predicted"/>
<reference evidence="7 8" key="1">
    <citation type="journal article" date="2014" name="PLoS Genet.">
        <title>Phylogenetically driven sequencing of extremely halophilic archaea reveals strategies for static and dynamic osmo-response.</title>
        <authorList>
            <person name="Becker E.A."/>
            <person name="Seitzer P.M."/>
            <person name="Tritt A."/>
            <person name="Larsen D."/>
            <person name="Krusor M."/>
            <person name="Yao A.I."/>
            <person name="Wu D."/>
            <person name="Madern D."/>
            <person name="Eisen J.A."/>
            <person name="Darling A.E."/>
            <person name="Facciotti M.T."/>
        </authorList>
    </citation>
    <scope>NUCLEOTIDE SEQUENCE [LARGE SCALE GENOMIC DNA]</scope>
    <source>
        <strain evidence="7 8">ATCC 33799</strain>
    </source>
</reference>
<accession>M0JZG7</accession>
<evidence type="ECO:0000256" key="4">
    <source>
        <dbReference type="ARBA" id="ARBA00023136"/>
    </source>
</evidence>
<evidence type="ECO:0000313" key="8">
    <source>
        <dbReference type="Proteomes" id="UP000011687"/>
    </source>
</evidence>
<evidence type="ECO:0000256" key="1">
    <source>
        <dbReference type="ARBA" id="ARBA00004141"/>
    </source>
</evidence>
<feature type="transmembrane region" description="Helical" evidence="5">
    <location>
        <begin position="56"/>
        <end position="76"/>
    </location>
</feature>
<dbReference type="GO" id="GO:0016020">
    <property type="term" value="C:membrane"/>
    <property type="evidence" value="ECO:0007669"/>
    <property type="project" value="UniProtKB-SubCell"/>
</dbReference>